<evidence type="ECO:0000256" key="3">
    <source>
        <dbReference type="ARBA" id="ARBA00023163"/>
    </source>
</evidence>
<dbReference type="Pfam" id="PF13545">
    <property type="entry name" value="HTH_Crp_2"/>
    <property type="match status" value="1"/>
</dbReference>
<dbReference type="PROSITE" id="PS51063">
    <property type="entry name" value="HTH_CRP_2"/>
    <property type="match status" value="1"/>
</dbReference>
<dbReference type="GO" id="GO:0003677">
    <property type="term" value="F:DNA binding"/>
    <property type="evidence" value="ECO:0007669"/>
    <property type="project" value="UniProtKB-KW"/>
</dbReference>
<dbReference type="InterPro" id="IPR036388">
    <property type="entry name" value="WH-like_DNA-bd_sf"/>
</dbReference>
<organism evidence="6 7">
    <name type="scientific">Magnetovibrio blakemorei</name>
    <dbReference type="NCBI Taxonomy" id="28181"/>
    <lineage>
        <taxon>Bacteria</taxon>
        <taxon>Pseudomonadati</taxon>
        <taxon>Pseudomonadota</taxon>
        <taxon>Alphaproteobacteria</taxon>
        <taxon>Rhodospirillales</taxon>
        <taxon>Magnetovibrionaceae</taxon>
        <taxon>Magnetovibrio</taxon>
    </lineage>
</organism>
<dbReference type="EMBL" id="MCGG01000016">
    <property type="protein sequence ID" value="OEJ68213.1"/>
    <property type="molecule type" value="Genomic_DNA"/>
</dbReference>
<dbReference type="InterPro" id="IPR018490">
    <property type="entry name" value="cNMP-bd_dom_sf"/>
</dbReference>
<dbReference type="Gene3D" id="2.60.120.10">
    <property type="entry name" value="Jelly Rolls"/>
    <property type="match status" value="1"/>
</dbReference>
<dbReference type="InterPro" id="IPR036390">
    <property type="entry name" value="WH_DNA-bd_sf"/>
</dbReference>
<dbReference type="GO" id="GO:0005829">
    <property type="term" value="C:cytosol"/>
    <property type="evidence" value="ECO:0007669"/>
    <property type="project" value="TreeGrafter"/>
</dbReference>
<dbReference type="InterPro" id="IPR000595">
    <property type="entry name" value="cNMP-bd_dom"/>
</dbReference>
<evidence type="ECO:0000259" key="5">
    <source>
        <dbReference type="PROSITE" id="PS51063"/>
    </source>
</evidence>
<feature type="domain" description="Cyclic nucleotide-binding" evidence="4">
    <location>
        <begin position="15"/>
        <end position="135"/>
    </location>
</feature>
<evidence type="ECO:0000313" key="6">
    <source>
        <dbReference type="EMBL" id="OEJ68213.1"/>
    </source>
</evidence>
<evidence type="ECO:0000313" key="7">
    <source>
        <dbReference type="Proteomes" id="UP000095347"/>
    </source>
</evidence>
<dbReference type="PROSITE" id="PS50042">
    <property type="entry name" value="CNMP_BINDING_3"/>
    <property type="match status" value="1"/>
</dbReference>
<evidence type="ECO:0000259" key="4">
    <source>
        <dbReference type="PROSITE" id="PS50042"/>
    </source>
</evidence>
<keyword evidence="3" id="KW-0804">Transcription</keyword>
<dbReference type="SMART" id="SM00100">
    <property type="entry name" value="cNMP"/>
    <property type="match status" value="1"/>
</dbReference>
<name>A0A1E5Q9H1_9PROT</name>
<evidence type="ECO:0000256" key="1">
    <source>
        <dbReference type="ARBA" id="ARBA00023015"/>
    </source>
</evidence>
<dbReference type="PANTHER" id="PTHR24567:SF68">
    <property type="entry name" value="DNA-BINDING TRANSCRIPTIONAL DUAL REGULATOR CRP"/>
    <property type="match status" value="1"/>
</dbReference>
<dbReference type="SUPFAM" id="SSF51206">
    <property type="entry name" value="cAMP-binding domain-like"/>
    <property type="match status" value="1"/>
</dbReference>
<dbReference type="Gene3D" id="1.10.10.10">
    <property type="entry name" value="Winged helix-like DNA-binding domain superfamily/Winged helix DNA-binding domain"/>
    <property type="match status" value="1"/>
</dbReference>
<protein>
    <submittedName>
        <fullName evidence="6">Crp/Fnr family transcriptional regulator</fullName>
    </submittedName>
</protein>
<dbReference type="PANTHER" id="PTHR24567">
    <property type="entry name" value="CRP FAMILY TRANSCRIPTIONAL REGULATORY PROTEIN"/>
    <property type="match status" value="1"/>
</dbReference>
<gene>
    <name evidence="6" type="ORF">BEN30_06730</name>
</gene>
<accession>A0A1E5Q9H1</accession>
<dbReference type="InterPro" id="IPR050397">
    <property type="entry name" value="Env_Response_Regulators"/>
</dbReference>
<dbReference type="Pfam" id="PF00027">
    <property type="entry name" value="cNMP_binding"/>
    <property type="match status" value="1"/>
</dbReference>
<dbReference type="GO" id="GO:0003700">
    <property type="term" value="F:DNA-binding transcription factor activity"/>
    <property type="evidence" value="ECO:0007669"/>
    <property type="project" value="TreeGrafter"/>
</dbReference>
<dbReference type="SMART" id="SM00419">
    <property type="entry name" value="HTH_CRP"/>
    <property type="match status" value="1"/>
</dbReference>
<comment type="caution">
    <text evidence="6">The sequence shown here is derived from an EMBL/GenBank/DDBJ whole genome shotgun (WGS) entry which is preliminary data.</text>
</comment>
<evidence type="ECO:0000256" key="2">
    <source>
        <dbReference type="ARBA" id="ARBA00023125"/>
    </source>
</evidence>
<proteinExistence type="predicted"/>
<keyword evidence="2" id="KW-0238">DNA-binding</keyword>
<reference evidence="7" key="1">
    <citation type="submission" date="2016-07" db="EMBL/GenBank/DDBJ databases">
        <authorList>
            <person name="Florea S."/>
            <person name="Webb J.S."/>
            <person name="Jaromczyk J."/>
            <person name="Schardl C.L."/>
        </authorList>
    </citation>
    <scope>NUCLEOTIDE SEQUENCE [LARGE SCALE GENOMIC DNA]</scope>
    <source>
        <strain evidence="7">MV-1</strain>
    </source>
</reference>
<keyword evidence="7" id="KW-1185">Reference proteome</keyword>
<dbReference type="CDD" id="cd00038">
    <property type="entry name" value="CAP_ED"/>
    <property type="match status" value="1"/>
</dbReference>
<dbReference type="OrthoDB" id="3182344at2"/>
<dbReference type="STRING" id="28181.BEN30_06730"/>
<sequence>MRRKSVVDTLREIRLLSELDDGEIAVVEKNCRWKTYGASEQIIDQHSDSNDIFFVVSGRVRVVNYSLLGREITFDDLEPGGHFGELAAIDGLPRSASVMALEEARIASLPSDQFQRMILSHPKIALKLMKHLAYLVRTSTLRIMDLSTLGANNRVHADLLSLARKVTKDDMTAVIQPIPVHSDVASRVSTTRETVARVMSDLARKGIVERQKDALVVKDLERLEDMVEDVRGE</sequence>
<dbReference type="InterPro" id="IPR012318">
    <property type="entry name" value="HTH_CRP"/>
</dbReference>
<feature type="domain" description="HTH crp-type" evidence="5">
    <location>
        <begin position="149"/>
        <end position="221"/>
    </location>
</feature>
<keyword evidence="1" id="KW-0805">Transcription regulation</keyword>
<dbReference type="Proteomes" id="UP000095347">
    <property type="component" value="Unassembled WGS sequence"/>
</dbReference>
<dbReference type="SUPFAM" id="SSF46785">
    <property type="entry name" value="Winged helix' DNA-binding domain"/>
    <property type="match status" value="1"/>
</dbReference>
<dbReference type="InterPro" id="IPR014710">
    <property type="entry name" value="RmlC-like_jellyroll"/>
</dbReference>
<dbReference type="AlphaFoldDB" id="A0A1E5Q9H1"/>